<dbReference type="EMBL" id="JAHQIW010004423">
    <property type="protein sequence ID" value="KAJ1362350.1"/>
    <property type="molecule type" value="Genomic_DNA"/>
</dbReference>
<dbReference type="AlphaFoldDB" id="A0AAD5QUG0"/>
<feature type="compositionally biased region" description="Basic and acidic residues" evidence="1">
    <location>
        <begin position="59"/>
        <end position="72"/>
    </location>
</feature>
<gene>
    <name evidence="2" type="ORF">KIN20_021873</name>
</gene>
<dbReference type="Proteomes" id="UP001196413">
    <property type="component" value="Unassembled WGS sequence"/>
</dbReference>
<feature type="compositionally biased region" description="Low complexity" evidence="1">
    <location>
        <begin position="73"/>
        <end position="82"/>
    </location>
</feature>
<organism evidence="2 3">
    <name type="scientific">Parelaphostrongylus tenuis</name>
    <name type="common">Meningeal worm</name>
    <dbReference type="NCBI Taxonomy" id="148309"/>
    <lineage>
        <taxon>Eukaryota</taxon>
        <taxon>Metazoa</taxon>
        <taxon>Ecdysozoa</taxon>
        <taxon>Nematoda</taxon>
        <taxon>Chromadorea</taxon>
        <taxon>Rhabditida</taxon>
        <taxon>Rhabditina</taxon>
        <taxon>Rhabditomorpha</taxon>
        <taxon>Strongyloidea</taxon>
        <taxon>Metastrongylidae</taxon>
        <taxon>Parelaphostrongylus</taxon>
    </lineage>
</organism>
<protein>
    <submittedName>
        <fullName evidence="2">Uncharacterized protein</fullName>
    </submittedName>
</protein>
<evidence type="ECO:0000256" key="1">
    <source>
        <dbReference type="SAM" id="MobiDB-lite"/>
    </source>
</evidence>
<accession>A0AAD5QUG0</accession>
<keyword evidence="3" id="KW-1185">Reference proteome</keyword>
<name>A0AAD5QUG0_PARTN</name>
<evidence type="ECO:0000313" key="3">
    <source>
        <dbReference type="Proteomes" id="UP001196413"/>
    </source>
</evidence>
<comment type="caution">
    <text evidence="2">The sequence shown here is derived from an EMBL/GenBank/DDBJ whole genome shotgun (WGS) entry which is preliminary data.</text>
</comment>
<evidence type="ECO:0000313" key="2">
    <source>
        <dbReference type="EMBL" id="KAJ1362350.1"/>
    </source>
</evidence>
<feature type="region of interest" description="Disordered" evidence="1">
    <location>
        <begin position="56"/>
        <end position="98"/>
    </location>
</feature>
<sequence length="249" mass="27829">MEIPETVTSLAEEKNLDDMGKVYIPTSTTPAEGKIAEYPSVAKTVTTVTTTRYMETPDALERDSHIKTKSEAEYLPSPLSYEEPSESSMKDEESLTGRQLSTPVSTAAFSGISESPSATKVHVEEYAKISEVLMHPPVEQVDQSLQKKYVITEKKYPTTDAAITTVTTVRHIFDDSGETERETQDEKSGIIDSEMKYVMHDEMLSDELQPYDEEDYSIAAKTITTVTSTQYTEVPQIEDKAELRQVGFE</sequence>
<proteinExistence type="predicted"/>
<reference evidence="2" key="1">
    <citation type="submission" date="2021-06" db="EMBL/GenBank/DDBJ databases">
        <title>Parelaphostrongylus tenuis whole genome reference sequence.</title>
        <authorList>
            <person name="Garwood T.J."/>
            <person name="Larsen P.A."/>
            <person name="Fountain-Jones N.M."/>
            <person name="Garbe J.R."/>
            <person name="Macchietto M.G."/>
            <person name="Kania S.A."/>
            <person name="Gerhold R.W."/>
            <person name="Richards J.E."/>
            <person name="Wolf T.M."/>
        </authorList>
    </citation>
    <scope>NUCLEOTIDE SEQUENCE</scope>
    <source>
        <strain evidence="2">MNPRO001-30</strain>
        <tissue evidence="2">Meninges</tissue>
    </source>
</reference>